<reference evidence="3" key="1">
    <citation type="submission" date="2022-10" db="EMBL/GenBank/DDBJ databases">
        <title>Culturing micro-colonial fungi from biological soil crusts in the Mojave desert and describing Neophaeococcomyces mojavensis, and introducing the new genera and species Taxawa tesnikishii.</title>
        <authorList>
            <person name="Kurbessoian T."/>
            <person name="Stajich J.E."/>
        </authorList>
    </citation>
    <scope>NUCLEOTIDE SEQUENCE</scope>
    <source>
        <strain evidence="3">TK_35</strain>
    </source>
</reference>
<sequence length="546" mass="60936">MPFLADASVPISNKDILSWIFDEPLFDQDKPVYINASNPSESISGNQARKIIRQLASGFHAAGIRPGDCVCLHGFNSVHYSMLFLGIVAVGGCFAGTNPAYTQFELTHHFKTSRARFLIVEPELLSNVLPAAKDSNIPRSNIMMFDTQNEAIPEGFVSWRSLLTHGERDWVRFDDEQTSRNTTAARLYSSGTTGLPKAASLSHYNFVSQHTLVYEYNPAPYEPSRLLYLPLFHAAMVPNAHVTPLRAGHLTYVLRRFELQPVCEAISKYRTTEMVLVPPVAMAMLKFPGIRNYDMSCIKSIACGAGPLDKEHQNALLNIVGPEATFTQVWGMTETSCIATKFYYPERDDTGSVGRPMPNLDLKLIDDDGKDITAYDTPGELCIRGPTIIKSYFDNPKATTESFDDEGYFKTGDVMYCNSQTKKWYIIDRKKELIKVRGFQVAPAEIEGVLLAHPHIQDAAVIGVQKKNEPEVEMPRAYVARKSTPEGKKLTEAEVKSYCDERLAKYKALTGGVRFVEVVPRNATGKALKRVLREMVKAEEGNEAKL</sequence>
<dbReference type="Pfam" id="PF13193">
    <property type="entry name" value="AMP-binding_C"/>
    <property type="match status" value="1"/>
</dbReference>
<proteinExistence type="predicted"/>
<comment type="caution">
    <text evidence="3">The sequence shown here is derived from an EMBL/GenBank/DDBJ whole genome shotgun (WGS) entry which is preliminary data.</text>
</comment>
<dbReference type="Pfam" id="PF00501">
    <property type="entry name" value="AMP-binding"/>
    <property type="match status" value="1"/>
</dbReference>
<dbReference type="GO" id="GO:0016405">
    <property type="term" value="F:CoA-ligase activity"/>
    <property type="evidence" value="ECO:0007669"/>
    <property type="project" value="TreeGrafter"/>
</dbReference>
<feature type="domain" description="AMP-binding enzyme C-terminal" evidence="2">
    <location>
        <begin position="445"/>
        <end position="526"/>
    </location>
</feature>
<protein>
    <recommendedName>
        <fullName evidence="5">4-coumarate--CoA ligase</fullName>
    </recommendedName>
</protein>
<dbReference type="AlphaFoldDB" id="A0AA38XVD9"/>
<evidence type="ECO:0000259" key="1">
    <source>
        <dbReference type="Pfam" id="PF00501"/>
    </source>
</evidence>
<evidence type="ECO:0008006" key="5">
    <source>
        <dbReference type="Google" id="ProtNLM"/>
    </source>
</evidence>
<dbReference type="InterPro" id="IPR045851">
    <property type="entry name" value="AMP-bd_C_sf"/>
</dbReference>
<evidence type="ECO:0000313" key="4">
    <source>
        <dbReference type="Proteomes" id="UP001172681"/>
    </source>
</evidence>
<dbReference type="PANTHER" id="PTHR24096">
    <property type="entry name" value="LONG-CHAIN-FATTY-ACID--COA LIGASE"/>
    <property type="match status" value="1"/>
</dbReference>
<dbReference type="GO" id="GO:0019748">
    <property type="term" value="P:secondary metabolic process"/>
    <property type="evidence" value="ECO:0007669"/>
    <property type="project" value="TreeGrafter"/>
</dbReference>
<dbReference type="PANTHER" id="PTHR24096:SF265">
    <property type="entry name" value="ENZYME, PUTATIVE (AFU_ORTHOLOGUE AFUA_5G14270)-RELATED"/>
    <property type="match status" value="1"/>
</dbReference>
<evidence type="ECO:0000313" key="3">
    <source>
        <dbReference type="EMBL" id="KAJ9624308.1"/>
    </source>
</evidence>
<organism evidence="3 4">
    <name type="scientific">Knufia peltigerae</name>
    <dbReference type="NCBI Taxonomy" id="1002370"/>
    <lineage>
        <taxon>Eukaryota</taxon>
        <taxon>Fungi</taxon>
        <taxon>Dikarya</taxon>
        <taxon>Ascomycota</taxon>
        <taxon>Pezizomycotina</taxon>
        <taxon>Eurotiomycetes</taxon>
        <taxon>Chaetothyriomycetidae</taxon>
        <taxon>Chaetothyriales</taxon>
        <taxon>Trichomeriaceae</taxon>
        <taxon>Knufia</taxon>
    </lineage>
</organism>
<dbReference type="EMBL" id="JAPDRN010000095">
    <property type="protein sequence ID" value="KAJ9624308.1"/>
    <property type="molecule type" value="Genomic_DNA"/>
</dbReference>
<gene>
    <name evidence="3" type="ORF">H2204_010864</name>
</gene>
<dbReference type="SUPFAM" id="SSF56801">
    <property type="entry name" value="Acetyl-CoA synthetase-like"/>
    <property type="match status" value="1"/>
</dbReference>
<dbReference type="InterPro" id="IPR000873">
    <property type="entry name" value="AMP-dep_synth/lig_dom"/>
</dbReference>
<accession>A0AA38XVD9</accession>
<dbReference type="Gene3D" id="3.40.50.12780">
    <property type="entry name" value="N-terminal domain of ligase-like"/>
    <property type="match status" value="1"/>
</dbReference>
<evidence type="ECO:0000259" key="2">
    <source>
        <dbReference type="Pfam" id="PF13193"/>
    </source>
</evidence>
<dbReference type="Proteomes" id="UP001172681">
    <property type="component" value="Unassembled WGS sequence"/>
</dbReference>
<dbReference type="Gene3D" id="3.30.300.30">
    <property type="match status" value="1"/>
</dbReference>
<dbReference type="InterPro" id="IPR025110">
    <property type="entry name" value="AMP-bd_C"/>
</dbReference>
<feature type="domain" description="AMP-dependent synthetase/ligase" evidence="1">
    <location>
        <begin position="29"/>
        <end position="393"/>
    </location>
</feature>
<dbReference type="InterPro" id="IPR042099">
    <property type="entry name" value="ANL_N_sf"/>
</dbReference>
<keyword evidence="4" id="KW-1185">Reference proteome</keyword>
<dbReference type="CDD" id="cd05911">
    <property type="entry name" value="Firefly_Luc_like"/>
    <property type="match status" value="1"/>
</dbReference>
<name>A0AA38XVD9_9EURO</name>